<comment type="caution">
    <text evidence="1">The sequence shown here is derived from an EMBL/GenBank/DDBJ whole genome shotgun (WGS) entry which is preliminary data.</text>
</comment>
<sequence length="75" mass="8343">MKEHKGQNAFNLRLFLGFGYGLIDVFADRLDLIRPLDSLFPSFGSRTILQCVTLMPCGFGHRMAFGSRFPAVCSG</sequence>
<keyword evidence="2" id="KW-1185">Reference proteome</keyword>
<accession>A0ABR6IVS2</accession>
<name>A0ABR6IVS2_9HYPH</name>
<organism evidence="1 2">
    <name type="scientific">Rhizobium mongolense</name>
    <dbReference type="NCBI Taxonomy" id="57676"/>
    <lineage>
        <taxon>Bacteria</taxon>
        <taxon>Pseudomonadati</taxon>
        <taxon>Pseudomonadota</taxon>
        <taxon>Alphaproteobacteria</taxon>
        <taxon>Hyphomicrobiales</taxon>
        <taxon>Rhizobiaceae</taxon>
        <taxon>Rhizobium/Agrobacterium group</taxon>
        <taxon>Rhizobium</taxon>
    </lineage>
</organism>
<dbReference type="RefSeq" id="WP_022718864.1">
    <property type="nucleotide sequence ID" value="NZ_JACIFX010000009.1"/>
</dbReference>
<protein>
    <submittedName>
        <fullName evidence="1">Uncharacterized protein</fullName>
    </submittedName>
</protein>
<gene>
    <name evidence="1" type="ORF">GGD56_005868</name>
</gene>
<evidence type="ECO:0000313" key="2">
    <source>
        <dbReference type="Proteomes" id="UP000551353"/>
    </source>
</evidence>
<dbReference type="EMBL" id="JACIFX010000009">
    <property type="protein sequence ID" value="MBB4231976.1"/>
    <property type="molecule type" value="Genomic_DNA"/>
</dbReference>
<reference evidence="1 2" key="1">
    <citation type="submission" date="2020-08" db="EMBL/GenBank/DDBJ databases">
        <title>Genomic Encyclopedia of Type Strains, Phase IV (KMG-V): Genome sequencing to study the core and pangenomes of soil and plant-associated prokaryotes.</title>
        <authorList>
            <person name="Whitman W."/>
        </authorList>
    </citation>
    <scope>NUCLEOTIDE SEQUENCE [LARGE SCALE GENOMIC DNA]</scope>
    <source>
        <strain evidence="1 2">SEMIA 4087</strain>
    </source>
</reference>
<dbReference type="Proteomes" id="UP000551353">
    <property type="component" value="Unassembled WGS sequence"/>
</dbReference>
<evidence type="ECO:0000313" key="1">
    <source>
        <dbReference type="EMBL" id="MBB4231976.1"/>
    </source>
</evidence>
<proteinExistence type="predicted"/>